<dbReference type="EMBL" id="LC146494">
    <property type="protein sequence ID" value="BAV78798.1"/>
    <property type="molecule type" value="mRNA"/>
</dbReference>
<feature type="chain" id="PRO_5009113545" evidence="1">
    <location>
        <begin position="23"/>
        <end position="96"/>
    </location>
</feature>
<dbReference type="AlphaFoldDB" id="A0A1E1G7R9"/>
<name>A0A1E1G7R9_PLAST</name>
<gene>
    <name evidence="2" type="primary">CHH2</name>
</gene>
<organism evidence="2">
    <name type="scientific">Plautia stali</name>
    <name type="common">Stink bug</name>
    <dbReference type="NCBI Taxonomy" id="106108"/>
    <lineage>
        <taxon>Eukaryota</taxon>
        <taxon>Metazoa</taxon>
        <taxon>Ecdysozoa</taxon>
        <taxon>Arthropoda</taxon>
        <taxon>Hexapoda</taxon>
        <taxon>Insecta</taxon>
        <taxon>Pterygota</taxon>
        <taxon>Neoptera</taxon>
        <taxon>Paraneoptera</taxon>
        <taxon>Hemiptera</taxon>
        <taxon>Heteroptera</taxon>
        <taxon>Panheteroptera</taxon>
        <taxon>Pentatomomorpha</taxon>
        <taxon>Pentatomoidea</taxon>
        <taxon>Pentatomidae</taxon>
        <taxon>Pentatominae</taxon>
        <taxon>Plautia</taxon>
    </lineage>
</organism>
<proteinExistence type="evidence at transcript level"/>
<keyword evidence="1" id="KW-0732">Signal</keyword>
<feature type="signal peptide" evidence="1">
    <location>
        <begin position="1"/>
        <end position="22"/>
    </location>
</feature>
<accession>A0A1E1G7R9</accession>
<sequence>MKSSGHLAVVLILLIVVFQAFAFPYKGERDGESSFRKKPLRRGGCSSFGHSCFGGHGKRSEDYLSQIRRFQKVSPSTDIIRQLLKAYHSSSPSLLE</sequence>
<reference evidence="2" key="1">
    <citation type="submission" date="2016-04" db="EMBL/GenBank/DDBJ databases">
        <title>Identification of allatostatic molecules in the brown-winged green bug Plautia stali.</title>
        <authorList>
            <person name="Matsumoto K."/>
            <person name="Suetsugu Y."/>
            <person name="Tanaka Y."/>
            <person name="Kotaki T."/>
            <person name="Goto S.G."/>
            <person name="Shinoda T."/>
            <person name="Shiga S."/>
        </authorList>
    </citation>
    <scope>NUCLEOTIDE SEQUENCE</scope>
</reference>
<evidence type="ECO:0000256" key="1">
    <source>
        <dbReference type="SAM" id="SignalP"/>
    </source>
</evidence>
<protein>
    <submittedName>
        <fullName evidence="2">CCHamide 2</fullName>
    </submittedName>
</protein>
<evidence type="ECO:0000313" key="2">
    <source>
        <dbReference type="EMBL" id="BAV78798.1"/>
    </source>
</evidence>